<protein>
    <submittedName>
        <fullName evidence="1">Uncharacterized protein</fullName>
    </submittedName>
</protein>
<gene>
    <name evidence="1" type="ORF">HYT40_03935</name>
</gene>
<evidence type="ECO:0000313" key="2">
    <source>
        <dbReference type="Proteomes" id="UP000724148"/>
    </source>
</evidence>
<dbReference type="EMBL" id="JACOZA010000095">
    <property type="protein sequence ID" value="MBI2097262.1"/>
    <property type="molecule type" value="Genomic_DNA"/>
</dbReference>
<proteinExistence type="predicted"/>
<evidence type="ECO:0000313" key="1">
    <source>
        <dbReference type="EMBL" id="MBI2097262.1"/>
    </source>
</evidence>
<dbReference type="Proteomes" id="UP000724148">
    <property type="component" value="Unassembled WGS sequence"/>
</dbReference>
<reference evidence="1" key="1">
    <citation type="submission" date="2020-07" db="EMBL/GenBank/DDBJ databases">
        <title>Huge and variable diversity of episymbiotic CPR bacteria and DPANN archaea in groundwater ecosystems.</title>
        <authorList>
            <person name="He C.Y."/>
            <person name="Keren R."/>
            <person name="Whittaker M."/>
            <person name="Farag I.F."/>
            <person name="Doudna J."/>
            <person name="Cate J.H.D."/>
            <person name="Banfield J.F."/>
        </authorList>
    </citation>
    <scope>NUCLEOTIDE SEQUENCE</scope>
    <source>
        <strain evidence="1">NC_groundwater_193_Ag_S-0.1um_51_7</strain>
    </source>
</reference>
<organism evidence="1 2">
    <name type="scientific">Candidatus Sungiibacteriota bacterium</name>
    <dbReference type="NCBI Taxonomy" id="2750080"/>
    <lineage>
        <taxon>Bacteria</taxon>
        <taxon>Candidatus Sungiibacteriota</taxon>
    </lineage>
</organism>
<comment type="caution">
    <text evidence="1">The sequence shown here is derived from an EMBL/GenBank/DDBJ whole genome shotgun (WGS) entry which is preliminary data.</text>
</comment>
<sequence length="368" mass="42508">MSLDLVTIMRRHAVASLVIDQAGALVEPIHIHPLGIKAPLKLVAFMWRVASSDHPLAEIGIGNGHPYRSNHKIHNLPPREYRPGLSIEQIRGVFARFMELLDKLAWQGLEKKPWLPEKQKERFNYGLTISIADRDRNLQRLLEELERLSTILEWRLHHLAHQIRKHRLVPMQNGYPQSWHEELAPWFRDPSRARGYLRPFVLSDLAWRLQSQETQYQRGTAFLEFLAETGIIPPHDYHLAVSGLTQRLQGTFRLSESFIVLPARSAHWDVQEDVHGLPVTCERRVNDGWSYLVRLKNPRWRELRGVKSPDPEILKAKREKQRRVKGRRAEVEEEIPATAVYRSSGSTEAPDWVVNSITEGIDEPGVNG</sequence>
<name>A0A931SE82_9BACT</name>
<accession>A0A931SE82</accession>
<dbReference type="AlphaFoldDB" id="A0A931SE82"/>